<feature type="region of interest" description="Disordered" evidence="1">
    <location>
        <begin position="189"/>
        <end position="220"/>
    </location>
</feature>
<reference evidence="3" key="1">
    <citation type="submission" date="2016-10" db="EMBL/GenBank/DDBJ databases">
        <authorList>
            <person name="Benchimol M."/>
            <person name="Almeida L.G."/>
            <person name="Vasconcelos A.T."/>
            <person name="Perreira-Neves A."/>
            <person name="Rosa I.A."/>
            <person name="Tasca T."/>
            <person name="Bogo M.R."/>
            <person name="de Souza W."/>
        </authorList>
    </citation>
    <scope>NUCLEOTIDE SEQUENCE [LARGE SCALE GENOMIC DNA]</scope>
    <source>
        <strain evidence="3">K</strain>
    </source>
</reference>
<evidence type="ECO:0000313" key="4">
    <source>
        <dbReference type="Proteomes" id="UP000179807"/>
    </source>
</evidence>
<name>A0A1J4KTQ8_9EUKA</name>
<feature type="compositionally biased region" description="Basic residues" evidence="1">
    <location>
        <begin position="324"/>
        <end position="334"/>
    </location>
</feature>
<dbReference type="RefSeq" id="XP_068367775.1">
    <property type="nucleotide sequence ID" value="XM_068498104.1"/>
</dbReference>
<feature type="region of interest" description="Disordered" evidence="1">
    <location>
        <begin position="319"/>
        <end position="338"/>
    </location>
</feature>
<dbReference type="Gene3D" id="1.20.1050.80">
    <property type="entry name" value="VPS9 domain"/>
    <property type="match status" value="1"/>
</dbReference>
<feature type="transmembrane region" description="Helical" evidence="2">
    <location>
        <begin position="569"/>
        <end position="588"/>
    </location>
</feature>
<protein>
    <submittedName>
        <fullName evidence="3">Uncharacterized protein</fullName>
    </submittedName>
</protein>
<evidence type="ECO:0000313" key="3">
    <source>
        <dbReference type="EMBL" id="OHT14639.1"/>
    </source>
</evidence>
<dbReference type="VEuPathDB" id="TrichDB:TRFO_14940"/>
<accession>A0A1J4KTQ8</accession>
<dbReference type="InterPro" id="IPR037191">
    <property type="entry name" value="VPS9_dom_sf"/>
</dbReference>
<dbReference type="AlphaFoldDB" id="A0A1J4KTQ8"/>
<keyword evidence="2" id="KW-0812">Transmembrane</keyword>
<comment type="caution">
    <text evidence="3">The sequence shown here is derived from an EMBL/GenBank/DDBJ whole genome shotgun (WGS) entry which is preliminary data.</text>
</comment>
<dbReference type="Proteomes" id="UP000179807">
    <property type="component" value="Unassembled WGS sequence"/>
</dbReference>
<evidence type="ECO:0000256" key="2">
    <source>
        <dbReference type="SAM" id="Phobius"/>
    </source>
</evidence>
<feature type="compositionally biased region" description="Low complexity" evidence="1">
    <location>
        <begin position="194"/>
        <end position="207"/>
    </location>
</feature>
<dbReference type="SUPFAM" id="SSF109993">
    <property type="entry name" value="VPS9 domain"/>
    <property type="match status" value="1"/>
</dbReference>
<keyword evidence="2" id="KW-0472">Membrane</keyword>
<sequence>MKHASQRRQRPRAASDLSTINEFEPVQSNFRSVPRKQKAKRASDLSLLADASFNGASPIAPSTNGAPFLDDTHFDKYISEDSDSNKNKLYLSLKDARNQLECMIKQFNNDFISYTDRISTSIESKNIISKKLRQIHYSNIFGARENSKIEIAYHNYNQEFYEQEANRVRANINTCVFFEAKINELIFSSNKSPTTENNSNENHQNETNSEENHENHENSTPKKYSVDMALFIFENIQVQPKIELFMKRSSALKAKISPFYVPPLEEDDLIGKYMDISSKIGHLMRRFCLKIADIRFPDLDVIADAIVDRKIAQIEAEHQEKQKNKLSRNKLKPKSKTDQANDMEFNIHSIRPTNSCTNIRLNLNDITNANNALALNSTSNLENVSNLLMDKENERKKYKQEAVTIMFDLAWSLKNFPILEQMKDLLKLPCLDDVIPAVLRPSFIPEKYNYMTCTQLFVSDWPYKPAVDMFWEIMVTTNPFDIARIFYDIINTIGECVLKVVNDQIDRENKKIENDEDKKKMKKHVDIDFDQLFILLLVCIFVSGLTELVLPMTYCSSFREYMPMEDHSLQYAMTYLEALCVHLSTVNFNHLRKQSKELLAKRNRKNNEKKEE</sequence>
<feature type="transmembrane region" description="Helical" evidence="2">
    <location>
        <begin position="529"/>
        <end position="549"/>
    </location>
</feature>
<keyword evidence="2" id="KW-1133">Transmembrane helix</keyword>
<dbReference type="GeneID" id="94832808"/>
<dbReference type="EMBL" id="MLAK01000335">
    <property type="protein sequence ID" value="OHT14639.1"/>
    <property type="molecule type" value="Genomic_DNA"/>
</dbReference>
<proteinExistence type="predicted"/>
<organism evidence="3 4">
    <name type="scientific">Tritrichomonas foetus</name>
    <dbReference type="NCBI Taxonomy" id="1144522"/>
    <lineage>
        <taxon>Eukaryota</taxon>
        <taxon>Metamonada</taxon>
        <taxon>Parabasalia</taxon>
        <taxon>Tritrichomonadida</taxon>
        <taxon>Tritrichomonadidae</taxon>
        <taxon>Tritrichomonas</taxon>
    </lineage>
</organism>
<keyword evidence="4" id="KW-1185">Reference proteome</keyword>
<feature type="region of interest" description="Disordered" evidence="1">
    <location>
        <begin position="1"/>
        <end position="21"/>
    </location>
</feature>
<gene>
    <name evidence="3" type="ORF">TRFO_14940</name>
</gene>
<evidence type="ECO:0000256" key="1">
    <source>
        <dbReference type="SAM" id="MobiDB-lite"/>
    </source>
</evidence>
<feature type="compositionally biased region" description="Basic and acidic residues" evidence="1">
    <location>
        <begin position="210"/>
        <end position="220"/>
    </location>
</feature>
<feature type="compositionally biased region" description="Basic residues" evidence="1">
    <location>
        <begin position="1"/>
        <end position="11"/>
    </location>
</feature>